<dbReference type="InterPro" id="IPR004090">
    <property type="entry name" value="Chemotax_Me-accpt_rcpt"/>
</dbReference>
<evidence type="ECO:0000256" key="5">
    <source>
        <dbReference type="SAM" id="Phobius"/>
    </source>
</evidence>
<evidence type="ECO:0000256" key="1">
    <source>
        <dbReference type="ARBA" id="ARBA00023224"/>
    </source>
</evidence>
<keyword evidence="4" id="KW-0175">Coiled coil</keyword>
<dbReference type="CDD" id="cd06225">
    <property type="entry name" value="HAMP"/>
    <property type="match status" value="1"/>
</dbReference>
<dbReference type="KEGG" id="sgbi:P3F81_10130"/>
<dbReference type="Pfam" id="PF00015">
    <property type="entry name" value="MCPsignal"/>
    <property type="match status" value="1"/>
</dbReference>
<organism evidence="8 9">
    <name type="scientific">Selenobaculum gibii</name>
    <dbReference type="NCBI Taxonomy" id="3054208"/>
    <lineage>
        <taxon>Bacteria</taxon>
        <taxon>Bacillati</taxon>
        <taxon>Bacillota</taxon>
        <taxon>Negativicutes</taxon>
        <taxon>Selenomonadales</taxon>
        <taxon>Selenomonadaceae</taxon>
        <taxon>Selenobaculum</taxon>
    </lineage>
</organism>
<evidence type="ECO:0000256" key="3">
    <source>
        <dbReference type="PROSITE-ProRule" id="PRU00284"/>
    </source>
</evidence>
<evidence type="ECO:0000259" key="6">
    <source>
        <dbReference type="PROSITE" id="PS50111"/>
    </source>
</evidence>
<feature type="coiled-coil region" evidence="4">
    <location>
        <begin position="62"/>
        <end position="114"/>
    </location>
</feature>
<sequence length="573" mass="62369">MSIKAKLITSFTVLVCLLIGLGSFANYSLSEVNSKTVEITDSWMEGTRILNNIGTNLDKIRREELNHLIERDTNKMTAIEKDIEKDVLSVNNEFEEYRKLIDNMEYNSQEEKEKDITAINEIEKLYQDYYGISKEVIKFSRAGDQIQGGDLVRGRSFEVYAALANKVQGLVSFNNDGAKAAKLESNEIYKSNSLYSNIIMVVAFIIAVAVAYFMVRDIRKSILELMRVSEAVSKGDLNVQAEVYSNDELGKLSTEYNGMIGSIKALISQIQKTSSQVAAASEELTASADQSAQVTQQIAQSITHVSEFSENQVDAVNVTTDVVQQMSAGIEETSATISMTADQTSEAVKAAQDGNESIKNAVMQMNNIEMTVSRSAQVVTKLGENSKEIGQIVETISGIAGQTNLLALNAAIEAARAGEQGKGFAVVAEEVRKLAEQSKAAAERIANLIEGIQKDTEEAVVVMNEGTAEVKVGAEVVSAAGSAFEKILEMVNHVNRQSKEIATTMEEMANGTQHIVTSVEDIDKSCKKMSDETQTVSASTEEQSAAMQEIASASRSLAVLAQELNEESAKFKL</sequence>
<dbReference type="GO" id="GO:0016020">
    <property type="term" value="C:membrane"/>
    <property type="evidence" value="ECO:0007669"/>
    <property type="project" value="InterPro"/>
</dbReference>
<dbReference type="PANTHER" id="PTHR32089">
    <property type="entry name" value="METHYL-ACCEPTING CHEMOTAXIS PROTEIN MCPB"/>
    <property type="match status" value="1"/>
</dbReference>
<dbReference type="GO" id="GO:0006935">
    <property type="term" value="P:chemotaxis"/>
    <property type="evidence" value="ECO:0007669"/>
    <property type="project" value="InterPro"/>
</dbReference>
<feature type="domain" description="Methyl-accepting transducer" evidence="6">
    <location>
        <begin position="287"/>
        <end position="523"/>
    </location>
</feature>
<keyword evidence="5" id="KW-0812">Transmembrane</keyword>
<protein>
    <submittedName>
        <fullName evidence="8">Methyl-accepting chemotaxis protein</fullName>
    </submittedName>
</protein>
<dbReference type="AlphaFoldDB" id="A0A9Y2AHH0"/>
<feature type="transmembrane region" description="Helical" evidence="5">
    <location>
        <begin position="194"/>
        <end position="215"/>
    </location>
</feature>
<dbReference type="Proteomes" id="UP001243623">
    <property type="component" value="Chromosome"/>
</dbReference>
<evidence type="ECO:0000256" key="4">
    <source>
        <dbReference type="SAM" id="Coils"/>
    </source>
</evidence>
<dbReference type="PROSITE" id="PS50885">
    <property type="entry name" value="HAMP"/>
    <property type="match status" value="1"/>
</dbReference>
<keyword evidence="5" id="KW-0472">Membrane</keyword>
<feature type="domain" description="HAMP" evidence="7">
    <location>
        <begin position="216"/>
        <end position="268"/>
    </location>
</feature>
<dbReference type="InterPro" id="IPR003660">
    <property type="entry name" value="HAMP_dom"/>
</dbReference>
<gene>
    <name evidence="8" type="ORF">P3F81_10130</name>
</gene>
<dbReference type="PANTHER" id="PTHR32089:SF112">
    <property type="entry name" value="LYSOZYME-LIKE PROTEIN-RELATED"/>
    <property type="match status" value="1"/>
</dbReference>
<keyword evidence="5" id="KW-1133">Transmembrane helix</keyword>
<dbReference type="InterPro" id="IPR024478">
    <property type="entry name" value="HlyB_4HB_MCP"/>
</dbReference>
<dbReference type="Pfam" id="PF12729">
    <property type="entry name" value="4HB_MCP_1"/>
    <property type="match status" value="1"/>
</dbReference>
<reference evidence="8" key="1">
    <citation type="submission" date="2023-03" db="EMBL/GenBank/DDBJ databases">
        <title>Selenobaculum gbiensis gen. nov. sp. nov., a new bacterium isolated from the gut microbiota of IBD patient.</title>
        <authorList>
            <person name="Yeo S."/>
            <person name="Park H."/>
            <person name="Huh C.S."/>
        </authorList>
    </citation>
    <scope>NUCLEOTIDE SEQUENCE</scope>
    <source>
        <strain evidence="8">ICN-92133</strain>
    </source>
</reference>
<evidence type="ECO:0000313" key="9">
    <source>
        <dbReference type="Proteomes" id="UP001243623"/>
    </source>
</evidence>
<dbReference type="GO" id="GO:0007165">
    <property type="term" value="P:signal transduction"/>
    <property type="evidence" value="ECO:0007669"/>
    <property type="project" value="UniProtKB-KW"/>
</dbReference>
<dbReference type="Gene3D" id="6.10.340.10">
    <property type="match status" value="1"/>
</dbReference>
<evidence type="ECO:0000256" key="2">
    <source>
        <dbReference type="ARBA" id="ARBA00029447"/>
    </source>
</evidence>
<dbReference type="InterPro" id="IPR004089">
    <property type="entry name" value="MCPsignal_dom"/>
</dbReference>
<dbReference type="SUPFAM" id="SSF58104">
    <property type="entry name" value="Methyl-accepting chemotaxis protein (MCP) signaling domain"/>
    <property type="match status" value="1"/>
</dbReference>
<dbReference type="Pfam" id="PF00672">
    <property type="entry name" value="HAMP"/>
    <property type="match status" value="1"/>
</dbReference>
<keyword evidence="1 3" id="KW-0807">Transducer</keyword>
<keyword evidence="9" id="KW-1185">Reference proteome</keyword>
<comment type="similarity">
    <text evidence="2">Belongs to the methyl-accepting chemotaxis (MCP) protein family.</text>
</comment>
<accession>A0A9Y2AHH0</accession>
<dbReference type="PRINTS" id="PR00260">
    <property type="entry name" value="CHEMTRNSDUCR"/>
</dbReference>
<dbReference type="PROSITE" id="PS50111">
    <property type="entry name" value="CHEMOTAXIS_TRANSDUC_2"/>
    <property type="match status" value="1"/>
</dbReference>
<proteinExistence type="inferred from homology"/>
<evidence type="ECO:0000313" key="8">
    <source>
        <dbReference type="EMBL" id="WIW70242.1"/>
    </source>
</evidence>
<dbReference type="SMART" id="SM00304">
    <property type="entry name" value="HAMP"/>
    <property type="match status" value="1"/>
</dbReference>
<dbReference type="SMART" id="SM00283">
    <property type="entry name" value="MA"/>
    <property type="match status" value="1"/>
</dbReference>
<dbReference type="RefSeq" id="WP_147670033.1">
    <property type="nucleotide sequence ID" value="NZ_CP120678.1"/>
</dbReference>
<name>A0A9Y2AHH0_9FIRM</name>
<dbReference type="Gene3D" id="1.10.287.950">
    <property type="entry name" value="Methyl-accepting chemotaxis protein"/>
    <property type="match status" value="1"/>
</dbReference>
<evidence type="ECO:0000259" key="7">
    <source>
        <dbReference type="PROSITE" id="PS50885"/>
    </source>
</evidence>
<dbReference type="GO" id="GO:0004888">
    <property type="term" value="F:transmembrane signaling receptor activity"/>
    <property type="evidence" value="ECO:0007669"/>
    <property type="project" value="InterPro"/>
</dbReference>
<dbReference type="CDD" id="cd11386">
    <property type="entry name" value="MCP_signal"/>
    <property type="match status" value="1"/>
</dbReference>
<dbReference type="EMBL" id="CP120678">
    <property type="protein sequence ID" value="WIW70242.1"/>
    <property type="molecule type" value="Genomic_DNA"/>
</dbReference>